<keyword evidence="2" id="KW-1185">Reference proteome</keyword>
<dbReference type="SUPFAM" id="SSF52317">
    <property type="entry name" value="Class I glutamine amidotransferase-like"/>
    <property type="match status" value="1"/>
</dbReference>
<dbReference type="RefSeq" id="WP_084312067.1">
    <property type="nucleotide sequence ID" value="NZ_FNIJ01000013.1"/>
</dbReference>
<proteinExistence type="predicted"/>
<reference evidence="2" key="1">
    <citation type="submission" date="2016-10" db="EMBL/GenBank/DDBJ databases">
        <authorList>
            <person name="Varghese N."/>
            <person name="Submissions S."/>
        </authorList>
    </citation>
    <scope>NUCLEOTIDE SEQUENCE [LARGE SCALE GENOMIC DNA]</scope>
    <source>
        <strain evidence="2">JCM 21621</strain>
    </source>
</reference>
<dbReference type="EMBL" id="FNIJ01000013">
    <property type="protein sequence ID" value="SDO58427.1"/>
    <property type="molecule type" value="Genomic_DNA"/>
</dbReference>
<dbReference type="InterPro" id="IPR029062">
    <property type="entry name" value="Class_I_gatase-like"/>
</dbReference>
<dbReference type="STRING" id="198616.SAMN05216193_11329"/>
<evidence type="ECO:0000313" key="2">
    <source>
        <dbReference type="Proteomes" id="UP000242957"/>
    </source>
</evidence>
<gene>
    <name evidence="1" type="ORF">SAMN05216193_11329</name>
</gene>
<protein>
    <submittedName>
        <fullName evidence="1">Uncharacterized protein</fullName>
    </submittedName>
</protein>
<name>A0A1H0KR41_9PSED</name>
<evidence type="ECO:0000313" key="1">
    <source>
        <dbReference type="EMBL" id="SDO58427.1"/>
    </source>
</evidence>
<accession>A0A1H0KR41</accession>
<dbReference type="OrthoDB" id="9803764at2"/>
<dbReference type="Proteomes" id="UP000242957">
    <property type="component" value="Unassembled WGS sequence"/>
</dbReference>
<organism evidence="1 2">
    <name type="scientific">Pseudomonas jinjuensis</name>
    <dbReference type="NCBI Taxonomy" id="198616"/>
    <lineage>
        <taxon>Bacteria</taxon>
        <taxon>Pseudomonadati</taxon>
        <taxon>Pseudomonadota</taxon>
        <taxon>Gammaproteobacteria</taxon>
        <taxon>Pseudomonadales</taxon>
        <taxon>Pseudomonadaceae</taxon>
        <taxon>Pseudomonas</taxon>
    </lineage>
</organism>
<dbReference type="Gene3D" id="3.40.50.880">
    <property type="match status" value="1"/>
</dbReference>
<dbReference type="AlphaFoldDB" id="A0A1H0KR41"/>
<sequence>MSHFERTPVAVELLLQEYFDLFAFARTTEWLRMANQIAGRALFRWSTRSRDSAPVRASNGMRVTPDGALQTAPTADLLILCDATGSRPADHTQGANILEALLRLIARHDGEKLAGEVGTALRYGQAAQLH</sequence>